<dbReference type="InterPro" id="IPR050863">
    <property type="entry name" value="CenT-Element_Derived"/>
</dbReference>
<sequence length="337" mass="39023">MIKGENYDLDDVYNMDETGICWKSLPKKTLIHAGERGAEGGKIKKDRFTAAMCANATGTHRLPLLVIGKYQNPRCFKHVVSLPVHYRWQKSSWITSVIFSDWLLTFKRLVERHQAKNGRSGKVLLLVDNCAAHNTVEGFDFGDKFKLVFLPPNTTSLIQPMDQGVIVKVKRLFQGKFLRKVLQCKGGIVKFYDDYDMKDAIDMLVASWNELTPDNLRRAWNNIMPFREDRDITKSLTVEPDNDEDWTELIQKIDRHVTVADVHDWMEEKEKAEEEVTGDDTEDSDIPELEYDDDSNVGDDVNDELETAFRVVLKWAEKHRDEHVKTMVETLYSFFNQ</sequence>
<name>A0A9C6X7T5_FRAOC</name>
<dbReference type="AlphaFoldDB" id="A0A9C6X7T5"/>
<dbReference type="PANTHER" id="PTHR19303:SF73">
    <property type="entry name" value="PROTEIN PDC2"/>
    <property type="match status" value="1"/>
</dbReference>
<reference evidence="4" key="1">
    <citation type="submission" date="2025-08" db="UniProtKB">
        <authorList>
            <consortium name="RefSeq"/>
        </authorList>
    </citation>
    <scope>IDENTIFICATION</scope>
    <source>
        <tissue evidence="4">Whole organism</tissue>
    </source>
</reference>
<accession>A0A9C6X7T5</accession>
<organism evidence="3 4">
    <name type="scientific">Frankliniella occidentalis</name>
    <name type="common">Western flower thrips</name>
    <name type="synonym">Euthrips occidentalis</name>
    <dbReference type="NCBI Taxonomy" id="133901"/>
    <lineage>
        <taxon>Eukaryota</taxon>
        <taxon>Metazoa</taxon>
        <taxon>Ecdysozoa</taxon>
        <taxon>Arthropoda</taxon>
        <taxon>Hexapoda</taxon>
        <taxon>Insecta</taxon>
        <taxon>Pterygota</taxon>
        <taxon>Neoptera</taxon>
        <taxon>Paraneoptera</taxon>
        <taxon>Thysanoptera</taxon>
        <taxon>Terebrantia</taxon>
        <taxon>Thripoidea</taxon>
        <taxon>Thripidae</taxon>
        <taxon>Frankliniella</taxon>
    </lineage>
</organism>
<evidence type="ECO:0000259" key="2">
    <source>
        <dbReference type="Pfam" id="PF03184"/>
    </source>
</evidence>
<keyword evidence="3" id="KW-1185">Reference proteome</keyword>
<feature type="domain" description="DDE-1" evidence="2">
    <location>
        <begin position="45"/>
        <end position="220"/>
    </location>
</feature>
<gene>
    <name evidence="4" type="primary">LOC127751356</name>
</gene>
<dbReference type="KEGG" id="foc:127751356"/>
<dbReference type="RefSeq" id="XP_052130772.1">
    <property type="nucleotide sequence ID" value="XM_052274812.1"/>
</dbReference>
<evidence type="ECO:0000256" key="1">
    <source>
        <dbReference type="SAM" id="MobiDB-lite"/>
    </source>
</evidence>
<dbReference type="GO" id="GO:0005634">
    <property type="term" value="C:nucleus"/>
    <property type="evidence" value="ECO:0007669"/>
    <property type="project" value="TreeGrafter"/>
</dbReference>
<evidence type="ECO:0000313" key="3">
    <source>
        <dbReference type="Proteomes" id="UP000504606"/>
    </source>
</evidence>
<dbReference type="GeneID" id="127751356"/>
<protein>
    <submittedName>
        <fullName evidence="4">Tigger transposable element-derived protein 6-like</fullName>
    </submittedName>
</protein>
<proteinExistence type="predicted"/>
<dbReference type="Pfam" id="PF03184">
    <property type="entry name" value="DDE_1"/>
    <property type="match status" value="1"/>
</dbReference>
<dbReference type="OrthoDB" id="8028904at2759"/>
<dbReference type="InterPro" id="IPR004875">
    <property type="entry name" value="DDE_SF_endonuclease_dom"/>
</dbReference>
<feature type="region of interest" description="Disordered" evidence="1">
    <location>
        <begin position="269"/>
        <end position="300"/>
    </location>
</feature>
<dbReference type="GO" id="GO:0003677">
    <property type="term" value="F:DNA binding"/>
    <property type="evidence" value="ECO:0007669"/>
    <property type="project" value="TreeGrafter"/>
</dbReference>
<dbReference type="Proteomes" id="UP000504606">
    <property type="component" value="Unplaced"/>
</dbReference>
<evidence type="ECO:0000313" key="4">
    <source>
        <dbReference type="RefSeq" id="XP_052130772.1"/>
    </source>
</evidence>
<feature type="compositionally biased region" description="Acidic residues" evidence="1">
    <location>
        <begin position="275"/>
        <end position="300"/>
    </location>
</feature>
<dbReference type="PANTHER" id="PTHR19303">
    <property type="entry name" value="TRANSPOSON"/>
    <property type="match status" value="1"/>
</dbReference>